<accession>A0ABV6IH92</accession>
<evidence type="ECO:0000313" key="2">
    <source>
        <dbReference type="Proteomes" id="UP001589844"/>
    </source>
</evidence>
<dbReference type="InterPro" id="IPR013398">
    <property type="entry name" value="CRISPR-assoc_prot_Csy2"/>
</dbReference>
<organism evidence="1 2">
    <name type="scientific">Undibacterium danionis</name>
    <dbReference type="NCBI Taxonomy" id="1812100"/>
    <lineage>
        <taxon>Bacteria</taxon>
        <taxon>Pseudomonadati</taxon>
        <taxon>Pseudomonadota</taxon>
        <taxon>Betaproteobacteria</taxon>
        <taxon>Burkholderiales</taxon>
        <taxon>Oxalobacteraceae</taxon>
        <taxon>Undibacterium</taxon>
    </lineage>
</organism>
<comment type="caution">
    <text evidence="1">The sequence shown here is derived from an EMBL/GenBank/DDBJ whole genome shotgun (WGS) entry which is preliminary data.</text>
</comment>
<gene>
    <name evidence="1" type="primary">csy2</name>
    <name evidence="1" type="ORF">ACFFJH_15405</name>
</gene>
<protein>
    <submittedName>
        <fullName evidence="1">Type I-F CRISPR-associated protein Csy2</fullName>
    </submittedName>
</protein>
<proteinExistence type="predicted"/>
<evidence type="ECO:0000313" key="1">
    <source>
        <dbReference type="EMBL" id="MFC0351205.1"/>
    </source>
</evidence>
<dbReference type="CDD" id="cd09736">
    <property type="entry name" value="Csy2_I-F"/>
    <property type="match status" value="1"/>
</dbReference>
<dbReference type="NCBIfam" id="TIGR02565">
    <property type="entry name" value="cas_Csy2"/>
    <property type="match status" value="1"/>
</dbReference>
<dbReference type="Proteomes" id="UP001589844">
    <property type="component" value="Unassembled WGS sequence"/>
</dbReference>
<dbReference type="RefSeq" id="WP_390213819.1">
    <property type="nucleotide sequence ID" value="NZ_JBHLXJ010000016.1"/>
</dbReference>
<sequence>MRRFVLLPHIKIHNANAMSSPYTIGFPAMTAWLGAVHALQRRLNEVGFSELIFSSVAVSCHDLNLQTYKGNGDYVHSIIGTSNPLDKDGSRPAFIEEARCHLEVSLLIEYKNVDPDHSDHLLQKVDAILIQIKMASGDIQSAKKSELHLVDEDIESSVRALTRKLMLGHVLLERRDLLVAAMTDGEDVLTALISHLSVQHRSEQDADGKVSWTSKRRESGWLVPIAVGFQGISELGKAVNQRDTDTPHRFAESVVTLGEFVMPYRIQNLDHMLWQYHADQAKNLYVCRTIESTTNTLNA</sequence>
<keyword evidence="2" id="KW-1185">Reference proteome</keyword>
<name>A0ABV6IH92_9BURK</name>
<reference evidence="1 2" key="1">
    <citation type="submission" date="2024-09" db="EMBL/GenBank/DDBJ databases">
        <authorList>
            <person name="Sun Q."/>
            <person name="Mori K."/>
        </authorList>
    </citation>
    <scope>NUCLEOTIDE SEQUENCE [LARGE SCALE GENOMIC DNA]</scope>
    <source>
        <strain evidence="1 2">CCM 8677</strain>
    </source>
</reference>
<dbReference type="Pfam" id="PF09614">
    <property type="entry name" value="Cas_Csy2"/>
    <property type="match status" value="1"/>
</dbReference>
<dbReference type="EMBL" id="JBHLXJ010000016">
    <property type="protein sequence ID" value="MFC0351205.1"/>
    <property type="molecule type" value="Genomic_DNA"/>
</dbReference>